<feature type="transmembrane region" description="Helical" evidence="1">
    <location>
        <begin position="48"/>
        <end position="68"/>
    </location>
</feature>
<keyword evidence="1" id="KW-0812">Transmembrane</keyword>
<evidence type="ECO:0000313" key="3">
    <source>
        <dbReference type="Proteomes" id="UP000831290"/>
    </source>
</evidence>
<dbReference type="InterPro" id="IPR052776">
    <property type="entry name" value="Chloro_ReproSupport/MetalTrans"/>
</dbReference>
<dbReference type="PANTHER" id="PTHR33876">
    <property type="entry name" value="UNNAMED PRODUCT"/>
    <property type="match status" value="1"/>
</dbReference>
<evidence type="ECO:0000313" key="2">
    <source>
        <dbReference type="EMBL" id="UOB17110.1"/>
    </source>
</evidence>
<dbReference type="PANTHER" id="PTHR33876:SF4">
    <property type="entry name" value="CHLOROPLAST PROTEIN FOR GROWTH AND FERTILITY 2"/>
    <property type="match status" value="1"/>
</dbReference>
<dbReference type="AlphaFoldDB" id="A0A9E7CYY7"/>
<feature type="transmembrane region" description="Helical" evidence="1">
    <location>
        <begin position="179"/>
        <end position="204"/>
    </location>
</feature>
<keyword evidence="1" id="KW-1133">Transmembrane helix</keyword>
<feature type="transmembrane region" description="Helical" evidence="1">
    <location>
        <begin position="150"/>
        <end position="173"/>
    </location>
</feature>
<dbReference type="KEGG" id="fbm:MQE35_15385"/>
<feature type="transmembrane region" description="Helical" evidence="1">
    <location>
        <begin position="216"/>
        <end position="237"/>
    </location>
</feature>
<feature type="transmembrane region" description="Helical" evidence="1">
    <location>
        <begin position="12"/>
        <end position="36"/>
    </location>
</feature>
<gene>
    <name evidence="2" type="ORF">MQE35_15385</name>
</gene>
<evidence type="ECO:0000256" key="1">
    <source>
        <dbReference type="SAM" id="Phobius"/>
    </source>
</evidence>
<reference evidence="2" key="1">
    <citation type="submission" date="2022-03" db="EMBL/GenBank/DDBJ databases">
        <title>Description of Abyssus ytuae gen. nov., sp. nov., a novel member of the family Flavobacteriaceae isolated from the sediment of Mariana Trench.</title>
        <authorList>
            <person name="Zhang J."/>
            <person name="Xu X."/>
        </authorList>
    </citation>
    <scope>NUCLEOTIDE SEQUENCE</scope>
    <source>
        <strain evidence="2">MT3330</strain>
    </source>
</reference>
<keyword evidence="1" id="KW-0472">Membrane</keyword>
<dbReference type="Proteomes" id="UP000831290">
    <property type="component" value="Chromosome"/>
</dbReference>
<protein>
    <submittedName>
        <fullName evidence="2">Sulfite exporter TauE/SafE family protein</fullName>
    </submittedName>
</protein>
<sequence length="239" mass="26497">MDISNYLDFPLFAGILASILHVITGPDHLAAVIPFAIKSNRKGWKIGLLWGTGHLIGMLFIGLLFLFFKELIPVENISHYSEKLVGIILIGIGAWVFYKIFIEKKTGHKHLHFHPDNNPVIHSHPHDHSHGNHHNHTHEKNLKQSGMASLSIGIIHGLAGIAHFILFLPVLSFQKISDAVLYIVGFAIGIIIAMTSFTFLIGKVSDVSQNSHNENLFYGIRFSGGLFAIVVGVYWLAVT</sequence>
<accession>A0A9E7CYY7</accession>
<dbReference type="EMBL" id="CP094358">
    <property type="protein sequence ID" value="UOB17110.1"/>
    <property type="molecule type" value="Genomic_DNA"/>
</dbReference>
<name>A0A9E7CYY7_9FLAO</name>
<organism evidence="2 3">
    <name type="scientific">Abyssalbus ytuae</name>
    <dbReference type="NCBI Taxonomy" id="2926907"/>
    <lineage>
        <taxon>Bacteria</taxon>
        <taxon>Pseudomonadati</taxon>
        <taxon>Bacteroidota</taxon>
        <taxon>Flavobacteriia</taxon>
        <taxon>Flavobacteriales</taxon>
        <taxon>Flavobacteriaceae</taxon>
        <taxon>Abyssalbus</taxon>
    </lineage>
</organism>
<proteinExistence type="predicted"/>
<keyword evidence="3" id="KW-1185">Reference proteome</keyword>
<dbReference type="RefSeq" id="WP_255842382.1">
    <property type="nucleotide sequence ID" value="NZ_CP094358.1"/>
</dbReference>
<feature type="transmembrane region" description="Helical" evidence="1">
    <location>
        <begin position="84"/>
        <end position="102"/>
    </location>
</feature>